<gene>
    <name evidence="2" type="ORF">B0T26DRAFT_705961</name>
</gene>
<name>A0AA40E420_9PEZI</name>
<reference evidence="2" key="1">
    <citation type="submission" date="2023-06" db="EMBL/GenBank/DDBJ databases">
        <title>Genome-scale phylogeny and comparative genomics of the fungal order Sordariales.</title>
        <authorList>
            <consortium name="Lawrence Berkeley National Laboratory"/>
            <person name="Hensen N."/>
            <person name="Bonometti L."/>
            <person name="Westerberg I."/>
            <person name="Brannstrom I.O."/>
            <person name="Guillou S."/>
            <person name="Cros-Aarteil S."/>
            <person name="Calhoun S."/>
            <person name="Haridas S."/>
            <person name="Kuo A."/>
            <person name="Mondo S."/>
            <person name="Pangilinan J."/>
            <person name="Riley R."/>
            <person name="LaButti K."/>
            <person name="Andreopoulos B."/>
            <person name="Lipzen A."/>
            <person name="Chen C."/>
            <person name="Yanf M."/>
            <person name="Daum C."/>
            <person name="Ng V."/>
            <person name="Clum A."/>
            <person name="Steindorff A."/>
            <person name="Ohm R."/>
            <person name="Martin F."/>
            <person name="Silar P."/>
            <person name="Natvig D."/>
            <person name="Lalanne C."/>
            <person name="Gautier V."/>
            <person name="Ament-velasquez S.L."/>
            <person name="Kruys A."/>
            <person name="Hutchinson M.I."/>
            <person name="Powell A.J."/>
            <person name="Barry K."/>
            <person name="Miller A.N."/>
            <person name="Grigoriev I.V."/>
            <person name="Debuchy R."/>
            <person name="Gladieux P."/>
            <person name="Thoren M.H."/>
            <person name="Johannesson H."/>
        </authorList>
    </citation>
    <scope>NUCLEOTIDE SEQUENCE</scope>
    <source>
        <strain evidence="2">SMH2392-1A</strain>
    </source>
</reference>
<feature type="compositionally biased region" description="Low complexity" evidence="1">
    <location>
        <begin position="90"/>
        <end position="103"/>
    </location>
</feature>
<feature type="compositionally biased region" description="Polar residues" evidence="1">
    <location>
        <begin position="40"/>
        <end position="60"/>
    </location>
</feature>
<sequence length="134" mass="14710">MLQSANAIPIKHQRHVLQPRPEALLSLQLNNHLHIQTPAPTSFDQIASQNLQQETASKSLHLQHRPPKCLTAPPVPTRPPSARTSHCLARPRQSPSAAASSAAARRRHRLTAHHHPRPSSSRATPSTCSTRNTP</sequence>
<dbReference type="GeneID" id="85325053"/>
<feature type="region of interest" description="Disordered" evidence="1">
    <location>
        <begin position="40"/>
        <end position="134"/>
    </location>
</feature>
<proteinExistence type="predicted"/>
<comment type="caution">
    <text evidence="2">The sequence shown here is derived from an EMBL/GenBank/DDBJ whole genome shotgun (WGS) entry which is preliminary data.</text>
</comment>
<organism evidence="2 3">
    <name type="scientific">Lasiosphaeria miniovina</name>
    <dbReference type="NCBI Taxonomy" id="1954250"/>
    <lineage>
        <taxon>Eukaryota</taxon>
        <taxon>Fungi</taxon>
        <taxon>Dikarya</taxon>
        <taxon>Ascomycota</taxon>
        <taxon>Pezizomycotina</taxon>
        <taxon>Sordariomycetes</taxon>
        <taxon>Sordariomycetidae</taxon>
        <taxon>Sordariales</taxon>
        <taxon>Lasiosphaeriaceae</taxon>
        <taxon>Lasiosphaeria</taxon>
    </lineage>
</organism>
<accession>A0AA40E420</accession>
<dbReference type="RefSeq" id="XP_060299200.1">
    <property type="nucleotide sequence ID" value="XM_060441783.1"/>
</dbReference>
<protein>
    <submittedName>
        <fullName evidence="2">Uncharacterized protein</fullName>
    </submittedName>
</protein>
<dbReference type="EMBL" id="JAUIRO010000003">
    <property type="protein sequence ID" value="KAK0723276.1"/>
    <property type="molecule type" value="Genomic_DNA"/>
</dbReference>
<keyword evidence="3" id="KW-1185">Reference proteome</keyword>
<evidence type="ECO:0000313" key="2">
    <source>
        <dbReference type="EMBL" id="KAK0723276.1"/>
    </source>
</evidence>
<evidence type="ECO:0000313" key="3">
    <source>
        <dbReference type="Proteomes" id="UP001172101"/>
    </source>
</evidence>
<feature type="compositionally biased region" description="Basic residues" evidence="1">
    <location>
        <begin position="104"/>
        <end position="117"/>
    </location>
</feature>
<dbReference type="AlphaFoldDB" id="A0AA40E420"/>
<evidence type="ECO:0000256" key="1">
    <source>
        <dbReference type="SAM" id="MobiDB-lite"/>
    </source>
</evidence>
<feature type="compositionally biased region" description="Low complexity" evidence="1">
    <location>
        <begin position="118"/>
        <end position="134"/>
    </location>
</feature>
<dbReference type="Proteomes" id="UP001172101">
    <property type="component" value="Unassembled WGS sequence"/>
</dbReference>